<protein>
    <submittedName>
        <fullName evidence="1">36320_t:CDS:1</fullName>
    </submittedName>
</protein>
<reference evidence="1 2" key="1">
    <citation type="submission" date="2021-06" db="EMBL/GenBank/DDBJ databases">
        <authorList>
            <person name="Kallberg Y."/>
            <person name="Tangrot J."/>
            <person name="Rosling A."/>
        </authorList>
    </citation>
    <scope>NUCLEOTIDE SEQUENCE [LARGE SCALE GENOMIC DNA]</scope>
    <source>
        <strain evidence="1 2">120-4 pot B 10/14</strain>
    </source>
</reference>
<name>A0ABN7WI06_GIGMA</name>
<dbReference type="Proteomes" id="UP000789901">
    <property type="component" value="Unassembled WGS sequence"/>
</dbReference>
<organism evidence="1 2">
    <name type="scientific">Gigaspora margarita</name>
    <dbReference type="NCBI Taxonomy" id="4874"/>
    <lineage>
        <taxon>Eukaryota</taxon>
        <taxon>Fungi</taxon>
        <taxon>Fungi incertae sedis</taxon>
        <taxon>Mucoromycota</taxon>
        <taxon>Glomeromycotina</taxon>
        <taxon>Glomeromycetes</taxon>
        <taxon>Diversisporales</taxon>
        <taxon>Gigasporaceae</taxon>
        <taxon>Gigaspora</taxon>
    </lineage>
</organism>
<proteinExistence type="predicted"/>
<gene>
    <name evidence="1" type="ORF">GMARGA_LOCUS30872</name>
</gene>
<evidence type="ECO:0000313" key="1">
    <source>
        <dbReference type="EMBL" id="CAG8832006.1"/>
    </source>
</evidence>
<accession>A0ABN7WI06</accession>
<keyword evidence="2" id="KW-1185">Reference proteome</keyword>
<comment type="caution">
    <text evidence="1">The sequence shown here is derived from an EMBL/GenBank/DDBJ whole genome shotgun (WGS) entry which is preliminary data.</text>
</comment>
<feature type="non-terminal residue" evidence="1">
    <location>
        <position position="208"/>
    </location>
</feature>
<sequence>KWEFTDNRNNEHNDDKSLSDEDKEYEYNYGIIIKLANGTTIPAKCIQPRRSIESSNYLVTFKHEKATGADNDAITNFKNKNSISKASNLSPNESLIAKNVLEIRKKNHYLIHNQPCLNKNSDKKNHIEITFMMLSIWASEINKAMASPTELPMHPIFAYKHQSKKRQSLLPSSILSLVLHSELLQESSPSSLSQATLPLAPLQILSSL</sequence>
<dbReference type="EMBL" id="CAJVQB010044580">
    <property type="protein sequence ID" value="CAG8832006.1"/>
    <property type="molecule type" value="Genomic_DNA"/>
</dbReference>
<feature type="non-terminal residue" evidence="1">
    <location>
        <position position="1"/>
    </location>
</feature>
<evidence type="ECO:0000313" key="2">
    <source>
        <dbReference type="Proteomes" id="UP000789901"/>
    </source>
</evidence>